<dbReference type="CDD" id="cd00093">
    <property type="entry name" value="HTH_XRE"/>
    <property type="match status" value="1"/>
</dbReference>
<dbReference type="Gene3D" id="1.10.260.40">
    <property type="entry name" value="lambda repressor-like DNA-binding domains"/>
    <property type="match status" value="1"/>
</dbReference>
<protein>
    <submittedName>
        <fullName evidence="2">ATP-binding protein</fullName>
    </submittedName>
</protein>
<dbReference type="EMBL" id="JBHUCP010000001">
    <property type="protein sequence ID" value="MFD1527854.1"/>
    <property type="molecule type" value="Genomic_DNA"/>
</dbReference>
<evidence type="ECO:0000313" key="3">
    <source>
        <dbReference type="Proteomes" id="UP001597145"/>
    </source>
</evidence>
<comment type="caution">
    <text evidence="2">The sequence shown here is derived from an EMBL/GenBank/DDBJ whole genome shotgun (WGS) entry which is preliminary data.</text>
</comment>
<dbReference type="Pfam" id="PF13424">
    <property type="entry name" value="TPR_12"/>
    <property type="match status" value="1"/>
</dbReference>
<dbReference type="SUPFAM" id="SSF47413">
    <property type="entry name" value="lambda repressor-like DNA-binding domains"/>
    <property type="match status" value="1"/>
</dbReference>
<dbReference type="InterPro" id="IPR019734">
    <property type="entry name" value="TPR_rpt"/>
</dbReference>
<reference evidence="3" key="1">
    <citation type="journal article" date="2019" name="Int. J. Syst. Evol. Microbiol.">
        <title>The Global Catalogue of Microorganisms (GCM) 10K type strain sequencing project: providing services to taxonomists for standard genome sequencing and annotation.</title>
        <authorList>
            <consortium name="The Broad Institute Genomics Platform"/>
            <consortium name="The Broad Institute Genome Sequencing Center for Infectious Disease"/>
            <person name="Wu L."/>
            <person name="Ma J."/>
        </authorList>
    </citation>
    <scope>NUCLEOTIDE SEQUENCE [LARGE SCALE GENOMIC DNA]</scope>
    <source>
        <strain evidence="3">JCM 12165</strain>
    </source>
</reference>
<dbReference type="InterPro" id="IPR010982">
    <property type="entry name" value="Lambda_DNA-bd_dom_sf"/>
</dbReference>
<dbReference type="SUPFAM" id="SSF52540">
    <property type="entry name" value="P-loop containing nucleoside triphosphate hydrolases"/>
    <property type="match status" value="1"/>
</dbReference>
<evidence type="ECO:0000259" key="1">
    <source>
        <dbReference type="PROSITE" id="PS50943"/>
    </source>
</evidence>
<dbReference type="InterPro" id="IPR011990">
    <property type="entry name" value="TPR-like_helical_dom_sf"/>
</dbReference>
<name>A0ABW4FCJ7_9PSEU</name>
<proteinExistence type="predicted"/>
<gene>
    <name evidence="2" type="ORF">ACFSCY_00175</name>
</gene>
<dbReference type="SUPFAM" id="SSF48452">
    <property type="entry name" value="TPR-like"/>
    <property type="match status" value="1"/>
</dbReference>
<dbReference type="InterPro" id="IPR001387">
    <property type="entry name" value="Cro/C1-type_HTH"/>
</dbReference>
<feature type="domain" description="HTH cro/C1-type" evidence="1">
    <location>
        <begin position="12"/>
        <end position="67"/>
    </location>
</feature>
<dbReference type="GO" id="GO:0005524">
    <property type="term" value="F:ATP binding"/>
    <property type="evidence" value="ECO:0007669"/>
    <property type="project" value="UniProtKB-KW"/>
</dbReference>
<dbReference type="PRINTS" id="PR00364">
    <property type="entry name" value="DISEASERSIST"/>
</dbReference>
<dbReference type="Gene3D" id="1.25.40.10">
    <property type="entry name" value="Tetratricopeptide repeat domain"/>
    <property type="match status" value="2"/>
</dbReference>
<dbReference type="InterPro" id="IPR041664">
    <property type="entry name" value="AAA_16"/>
</dbReference>
<dbReference type="Gene3D" id="3.40.50.300">
    <property type="entry name" value="P-loop containing nucleotide triphosphate hydrolases"/>
    <property type="match status" value="1"/>
</dbReference>
<keyword evidence="2" id="KW-0067">ATP-binding</keyword>
<dbReference type="SMART" id="SM00028">
    <property type="entry name" value="TPR"/>
    <property type="match status" value="5"/>
</dbReference>
<dbReference type="PANTHER" id="PTHR47691">
    <property type="entry name" value="REGULATOR-RELATED"/>
    <property type="match status" value="1"/>
</dbReference>
<evidence type="ECO:0000313" key="2">
    <source>
        <dbReference type="EMBL" id="MFD1527854.1"/>
    </source>
</evidence>
<keyword evidence="3" id="KW-1185">Reference proteome</keyword>
<keyword evidence="2" id="KW-0547">Nucleotide-binding</keyword>
<dbReference type="Pfam" id="PF13191">
    <property type="entry name" value="AAA_16"/>
    <property type="match status" value="1"/>
</dbReference>
<organism evidence="2 3">
    <name type="scientific">Pseudonocardia aurantiaca</name>
    <dbReference type="NCBI Taxonomy" id="75290"/>
    <lineage>
        <taxon>Bacteria</taxon>
        <taxon>Bacillati</taxon>
        <taxon>Actinomycetota</taxon>
        <taxon>Actinomycetes</taxon>
        <taxon>Pseudonocardiales</taxon>
        <taxon>Pseudonocardiaceae</taxon>
        <taxon>Pseudonocardia</taxon>
    </lineage>
</organism>
<dbReference type="Proteomes" id="UP001597145">
    <property type="component" value="Unassembled WGS sequence"/>
</dbReference>
<dbReference type="InterPro" id="IPR027417">
    <property type="entry name" value="P-loop_NTPase"/>
</dbReference>
<dbReference type="SMART" id="SM00530">
    <property type="entry name" value="HTH_XRE"/>
    <property type="match status" value="1"/>
</dbReference>
<dbReference type="PROSITE" id="PS50943">
    <property type="entry name" value="HTH_CROC1"/>
    <property type="match status" value="1"/>
</dbReference>
<accession>A0ABW4FCJ7</accession>
<dbReference type="Pfam" id="PF13560">
    <property type="entry name" value="HTH_31"/>
    <property type="match status" value="1"/>
</dbReference>
<sequence length="897" mass="94761">MAGPAGEFGAALRRRRTEALLTQEQLAERTGLSVRTIRDLERGRVRYPRPGSVRLLADVLALAGAELGEFEALGRQHYWTERVAEVRKAAVDGHPSGADPVPADRPVPAQLPADVAGFTGRSDVMAEMDALLADSDAGAVSITVLAGAPGVGKSALAVHWAHRVRHRFPDGQLYLNLMGHAAAPPLSPAEALTRLLRSLDVAPDRVPTDAAEAAALFRSLLADTRTLVVLDDARQADQVRPLLPGGPGCHVLVTSRVALPGLVARDGARRLTLSALDPVDSRALLVRLLGSERAAGESAAVDELARLCGHLPLALRIAAANVLGSSGLPAGRVEAFVERLRSGNRLAELAVPADADAMVRGAFDLSYAALPAAARELFRVLSVVPGGDVTPTTAAAMLDVPADDGRRLLEQLAGAHLVEQPVPGRYAQPDLLRLYAAEQLASDPAGREAPWDRLLRHYLDVLDAASLLLHPEALRLPRDGAPGEGSLRFADQREAAAWIDAELPALQAVVLRSADRGQPAAAWKLVDALGAYFQLRGPVLPWHTMAANALAAAEVAGDDTAQAMAHLSISAAFLRQDRYADGIRHGERALERATAAGWLDGEVGALRALGNLLRLSGRPDEATDHLERALAVADRADLPSRASIIANMAVVNHEQGRLGAAALHFTHALELLSPATSRAAQVRTDLGDVLNGLGKPEEALGHLQAALVVHQELGDRGQVSYNLRCQAEVHRDAGRWVQAHELADAATAIAREIDDQRLLAQAQETTASVHLAAQRYGQALVLFDTALAAATRMTNRYGQSQILAGIAAAHLGRQDAVPALAAAEASLDIARRGGYLFLEGQALAAAAGAELLLERPEVALEHARAAVAAHDRSGYVRGQVIAARVLDLAVTRSRVGS</sequence>
<dbReference type="PANTHER" id="PTHR47691:SF3">
    <property type="entry name" value="HTH-TYPE TRANSCRIPTIONAL REGULATOR RV0890C-RELATED"/>
    <property type="match status" value="1"/>
</dbReference>
<dbReference type="RefSeq" id="WP_343971744.1">
    <property type="nucleotide sequence ID" value="NZ_BAAAJG010000003.1"/>
</dbReference>